<dbReference type="AlphaFoldDB" id="A0A9D2J2F1"/>
<evidence type="ECO:0000256" key="6">
    <source>
        <dbReference type="ARBA" id="ARBA00023136"/>
    </source>
</evidence>
<name>A0A9D2J2F1_9MICO</name>
<feature type="transmembrane region" description="Helical" evidence="7">
    <location>
        <begin position="217"/>
        <end position="236"/>
    </location>
</feature>
<proteinExistence type="inferred from homology"/>
<dbReference type="EMBL" id="DXBY01000034">
    <property type="protein sequence ID" value="HIZ34475.1"/>
    <property type="molecule type" value="Genomic_DNA"/>
</dbReference>
<dbReference type="GO" id="GO:0005886">
    <property type="term" value="C:plasma membrane"/>
    <property type="evidence" value="ECO:0007669"/>
    <property type="project" value="UniProtKB-SubCell"/>
</dbReference>
<feature type="transmembrane region" description="Helical" evidence="7">
    <location>
        <begin position="47"/>
        <end position="69"/>
    </location>
</feature>
<evidence type="ECO:0000256" key="2">
    <source>
        <dbReference type="ARBA" id="ARBA00022448"/>
    </source>
</evidence>
<dbReference type="InterPro" id="IPR035906">
    <property type="entry name" value="MetI-like_sf"/>
</dbReference>
<dbReference type="PANTHER" id="PTHR32243:SF18">
    <property type="entry name" value="INNER MEMBRANE ABC TRANSPORTER PERMEASE PROTEIN YCJP"/>
    <property type="match status" value="1"/>
</dbReference>
<feature type="domain" description="ABC transmembrane type-1" evidence="8">
    <location>
        <begin position="43"/>
        <end position="236"/>
    </location>
</feature>
<keyword evidence="6 7" id="KW-0472">Membrane</keyword>
<dbReference type="GO" id="GO:0055085">
    <property type="term" value="P:transmembrane transport"/>
    <property type="evidence" value="ECO:0007669"/>
    <property type="project" value="InterPro"/>
</dbReference>
<gene>
    <name evidence="9" type="ORF">H9815_01755</name>
</gene>
<reference evidence="9" key="1">
    <citation type="journal article" date="2021" name="PeerJ">
        <title>Extensive microbial diversity within the chicken gut microbiome revealed by metagenomics and culture.</title>
        <authorList>
            <person name="Gilroy R."/>
            <person name="Ravi A."/>
            <person name="Getino M."/>
            <person name="Pursley I."/>
            <person name="Horton D.L."/>
            <person name="Alikhan N.F."/>
            <person name="Baker D."/>
            <person name="Gharbi K."/>
            <person name="Hall N."/>
            <person name="Watson M."/>
            <person name="Adriaenssens E.M."/>
            <person name="Foster-Nyarko E."/>
            <person name="Jarju S."/>
            <person name="Secka A."/>
            <person name="Antonio M."/>
            <person name="Oren A."/>
            <person name="Chaudhuri R.R."/>
            <person name="La Ragione R."/>
            <person name="Hildebrand F."/>
            <person name="Pallen M.J."/>
        </authorList>
    </citation>
    <scope>NUCLEOTIDE SEQUENCE</scope>
    <source>
        <strain evidence="9">ChiGjej4B4-7305</strain>
    </source>
</reference>
<dbReference type="CDD" id="cd06261">
    <property type="entry name" value="TM_PBP2"/>
    <property type="match status" value="1"/>
</dbReference>
<feature type="transmembrane region" description="Helical" evidence="7">
    <location>
        <begin position="111"/>
        <end position="134"/>
    </location>
</feature>
<keyword evidence="2 7" id="KW-0813">Transport</keyword>
<sequence>MTSFKTQAGLFSGRFLPPEWTLENYATILAPGGSAQDLFLPALRNSIGISLISTFIAVVLAMFCAYAIARLNFRGKKLILTTALAVSVFPVVSIVTPLFNLWRSIGLYDTWIGLIVPYLSLTLPISIWTMTAFFRQIPWELEQAAQVDGATPFQAFRKAVVPLAAPGVFTTAIIAFFIAWNDFVYGISLTSTEAARPVPAALSFFTGASQFEEPTGAISAAAIVVTVPIVIVVLIFQRRIVSG</sequence>
<keyword evidence="4 7" id="KW-0812">Transmembrane</keyword>
<dbReference type="PANTHER" id="PTHR32243">
    <property type="entry name" value="MALTOSE TRANSPORT SYSTEM PERMEASE-RELATED"/>
    <property type="match status" value="1"/>
</dbReference>
<evidence type="ECO:0000259" key="8">
    <source>
        <dbReference type="PROSITE" id="PS50928"/>
    </source>
</evidence>
<evidence type="ECO:0000256" key="3">
    <source>
        <dbReference type="ARBA" id="ARBA00022475"/>
    </source>
</evidence>
<protein>
    <submittedName>
        <fullName evidence="9">Carbohydrate ABC transporter permease</fullName>
    </submittedName>
</protein>
<evidence type="ECO:0000313" key="9">
    <source>
        <dbReference type="EMBL" id="HIZ34475.1"/>
    </source>
</evidence>
<feature type="transmembrane region" description="Helical" evidence="7">
    <location>
        <begin position="159"/>
        <end position="180"/>
    </location>
</feature>
<dbReference type="InterPro" id="IPR050901">
    <property type="entry name" value="BP-dep_ABC_trans_perm"/>
</dbReference>
<feature type="non-terminal residue" evidence="9">
    <location>
        <position position="243"/>
    </location>
</feature>
<feature type="transmembrane region" description="Helical" evidence="7">
    <location>
        <begin position="78"/>
        <end position="99"/>
    </location>
</feature>
<evidence type="ECO:0000256" key="7">
    <source>
        <dbReference type="RuleBase" id="RU363032"/>
    </source>
</evidence>
<evidence type="ECO:0000256" key="4">
    <source>
        <dbReference type="ARBA" id="ARBA00022692"/>
    </source>
</evidence>
<evidence type="ECO:0000256" key="1">
    <source>
        <dbReference type="ARBA" id="ARBA00004651"/>
    </source>
</evidence>
<comment type="subcellular location">
    <subcellularLocation>
        <location evidence="1 7">Cell membrane</location>
        <topology evidence="1 7">Multi-pass membrane protein</topology>
    </subcellularLocation>
</comment>
<comment type="caution">
    <text evidence="9">The sequence shown here is derived from an EMBL/GenBank/DDBJ whole genome shotgun (WGS) entry which is preliminary data.</text>
</comment>
<dbReference type="Proteomes" id="UP000824037">
    <property type="component" value="Unassembled WGS sequence"/>
</dbReference>
<evidence type="ECO:0000313" key="10">
    <source>
        <dbReference type="Proteomes" id="UP000824037"/>
    </source>
</evidence>
<organism evidence="9 10">
    <name type="scientific">Candidatus Ruania gallistercoris</name>
    <dbReference type="NCBI Taxonomy" id="2838746"/>
    <lineage>
        <taxon>Bacteria</taxon>
        <taxon>Bacillati</taxon>
        <taxon>Actinomycetota</taxon>
        <taxon>Actinomycetes</taxon>
        <taxon>Micrococcales</taxon>
        <taxon>Ruaniaceae</taxon>
        <taxon>Ruania</taxon>
    </lineage>
</organism>
<dbReference type="PROSITE" id="PS50928">
    <property type="entry name" value="ABC_TM1"/>
    <property type="match status" value="1"/>
</dbReference>
<reference evidence="9" key="2">
    <citation type="submission" date="2021-04" db="EMBL/GenBank/DDBJ databases">
        <authorList>
            <person name="Gilroy R."/>
        </authorList>
    </citation>
    <scope>NUCLEOTIDE SEQUENCE</scope>
    <source>
        <strain evidence="9">ChiGjej4B4-7305</strain>
    </source>
</reference>
<keyword evidence="5 7" id="KW-1133">Transmembrane helix</keyword>
<keyword evidence="3" id="KW-1003">Cell membrane</keyword>
<dbReference type="InterPro" id="IPR000515">
    <property type="entry name" value="MetI-like"/>
</dbReference>
<evidence type="ECO:0000256" key="5">
    <source>
        <dbReference type="ARBA" id="ARBA00022989"/>
    </source>
</evidence>
<dbReference type="SUPFAM" id="SSF161098">
    <property type="entry name" value="MetI-like"/>
    <property type="match status" value="1"/>
</dbReference>
<comment type="similarity">
    <text evidence="7">Belongs to the binding-protein-dependent transport system permease family.</text>
</comment>
<dbReference type="Pfam" id="PF00528">
    <property type="entry name" value="BPD_transp_1"/>
    <property type="match status" value="1"/>
</dbReference>
<dbReference type="Gene3D" id="1.10.3720.10">
    <property type="entry name" value="MetI-like"/>
    <property type="match status" value="1"/>
</dbReference>
<accession>A0A9D2J2F1</accession>